<evidence type="ECO:0000256" key="2">
    <source>
        <dbReference type="ARBA" id="ARBA00009033"/>
    </source>
</evidence>
<evidence type="ECO:0000256" key="5">
    <source>
        <dbReference type="ARBA" id="ARBA00022989"/>
    </source>
</evidence>
<evidence type="ECO:0000256" key="1">
    <source>
        <dbReference type="ARBA" id="ARBA00004651"/>
    </source>
</evidence>
<dbReference type="Pfam" id="PF07662">
    <property type="entry name" value="Nucleos_tra2_C"/>
    <property type="match status" value="1"/>
</dbReference>
<feature type="domain" description="Concentrative nucleoside transporter C-terminal" evidence="9">
    <location>
        <begin position="377"/>
        <end position="585"/>
    </location>
</feature>
<dbReference type="EnsemblMetazoa" id="XM_031931119">
    <property type="protein sequence ID" value="XP_031786979"/>
    <property type="gene ID" value="LOC100116638"/>
</dbReference>
<feature type="transmembrane region" description="Helical" evidence="7">
    <location>
        <begin position="530"/>
        <end position="553"/>
    </location>
</feature>
<feature type="domain" description="Nucleoside transporter/FeoB GTPase Gate" evidence="10">
    <location>
        <begin position="275"/>
        <end position="373"/>
    </location>
</feature>
<dbReference type="InterPro" id="IPR011642">
    <property type="entry name" value="Gate_dom"/>
</dbReference>
<comment type="similarity">
    <text evidence="2 7">Belongs to the concentrative nucleoside transporter (CNT) (TC 2.A.41) family.</text>
</comment>
<keyword evidence="4 7" id="KW-0812">Transmembrane</keyword>
<keyword evidence="12" id="KW-1185">Reference proteome</keyword>
<evidence type="ECO:0000259" key="9">
    <source>
        <dbReference type="Pfam" id="PF07662"/>
    </source>
</evidence>
<evidence type="ECO:0000313" key="11">
    <source>
        <dbReference type="EnsemblMetazoa" id="XP_031786979"/>
    </source>
</evidence>
<evidence type="ECO:0000256" key="7">
    <source>
        <dbReference type="RuleBase" id="RU362018"/>
    </source>
</evidence>
<keyword evidence="7" id="KW-0813">Transport</keyword>
<protein>
    <recommendedName>
        <fullName evidence="7">Sodium/nucleoside cotransporter</fullName>
    </recommendedName>
</protein>
<evidence type="ECO:0000256" key="3">
    <source>
        <dbReference type="ARBA" id="ARBA00022475"/>
    </source>
</evidence>
<dbReference type="Pfam" id="PF07670">
    <property type="entry name" value="Gate"/>
    <property type="match status" value="1"/>
</dbReference>
<evidence type="ECO:0000313" key="12">
    <source>
        <dbReference type="Proteomes" id="UP000002358"/>
    </source>
</evidence>
<dbReference type="PANTHER" id="PTHR10590:SF4">
    <property type="entry name" value="SOLUTE CARRIER FAMILY 28 MEMBER 3"/>
    <property type="match status" value="1"/>
</dbReference>
<feature type="transmembrane region" description="Helical" evidence="7">
    <location>
        <begin position="349"/>
        <end position="369"/>
    </location>
</feature>
<dbReference type="InterPro" id="IPR002668">
    <property type="entry name" value="CNT_N_dom"/>
</dbReference>
<keyword evidence="6 7" id="KW-0472">Membrane</keyword>
<evidence type="ECO:0000256" key="4">
    <source>
        <dbReference type="ARBA" id="ARBA00022692"/>
    </source>
</evidence>
<comment type="subcellular location">
    <subcellularLocation>
        <location evidence="1">Cell membrane</location>
        <topology evidence="1">Multi-pass membrane protein</topology>
    </subcellularLocation>
</comment>
<proteinExistence type="inferred from homology"/>
<dbReference type="NCBIfam" id="TIGR00804">
    <property type="entry name" value="nupC"/>
    <property type="match status" value="1"/>
</dbReference>
<feature type="domain" description="Concentrative nucleoside transporter N-terminal" evidence="8">
    <location>
        <begin position="194"/>
        <end position="265"/>
    </location>
</feature>
<dbReference type="RefSeq" id="XP_031786979.1">
    <property type="nucleotide sequence ID" value="XM_031931119.2"/>
</dbReference>
<dbReference type="GO" id="GO:0005415">
    <property type="term" value="F:nucleoside:sodium symporter activity"/>
    <property type="evidence" value="ECO:0007669"/>
    <property type="project" value="TreeGrafter"/>
</dbReference>
<dbReference type="KEGG" id="nvi:100116638"/>
<keyword evidence="3" id="KW-1003">Cell membrane</keyword>
<dbReference type="InterPro" id="IPR018270">
    <property type="entry name" value="C_nuclsd_transpt_met_bac"/>
</dbReference>
<dbReference type="InParanoid" id="A0A7M7QKA9"/>
<dbReference type="Pfam" id="PF01773">
    <property type="entry name" value="Nucleos_tra2_N"/>
    <property type="match status" value="1"/>
</dbReference>
<name>A0A7M7QKA9_NASVI</name>
<reference evidence="11" key="1">
    <citation type="submission" date="2021-01" db="UniProtKB">
        <authorList>
            <consortium name="EnsemblMetazoa"/>
        </authorList>
    </citation>
    <scope>IDENTIFICATION</scope>
</reference>
<evidence type="ECO:0000259" key="10">
    <source>
        <dbReference type="Pfam" id="PF07670"/>
    </source>
</evidence>
<organism evidence="11 12">
    <name type="scientific">Nasonia vitripennis</name>
    <name type="common">Parasitic wasp</name>
    <dbReference type="NCBI Taxonomy" id="7425"/>
    <lineage>
        <taxon>Eukaryota</taxon>
        <taxon>Metazoa</taxon>
        <taxon>Ecdysozoa</taxon>
        <taxon>Arthropoda</taxon>
        <taxon>Hexapoda</taxon>
        <taxon>Insecta</taxon>
        <taxon>Pterygota</taxon>
        <taxon>Neoptera</taxon>
        <taxon>Endopterygota</taxon>
        <taxon>Hymenoptera</taxon>
        <taxon>Apocrita</taxon>
        <taxon>Proctotrupomorpha</taxon>
        <taxon>Chalcidoidea</taxon>
        <taxon>Pteromalidae</taxon>
        <taxon>Pteromalinae</taxon>
        <taxon>Nasonia</taxon>
    </lineage>
</organism>
<dbReference type="GO" id="GO:0005886">
    <property type="term" value="C:plasma membrane"/>
    <property type="evidence" value="ECO:0007669"/>
    <property type="project" value="UniProtKB-SubCell"/>
</dbReference>
<feature type="transmembrane region" description="Helical" evidence="7">
    <location>
        <begin position="434"/>
        <end position="456"/>
    </location>
</feature>
<feature type="transmembrane region" description="Helical" evidence="7">
    <location>
        <begin position="186"/>
        <end position="205"/>
    </location>
</feature>
<feature type="transmembrane region" description="Helical" evidence="7">
    <location>
        <begin position="109"/>
        <end position="127"/>
    </location>
</feature>
<feature type="transmembrane region" description="Helical" evidence="7">
    <location>
        <begin position="272"/>
        <end position="294"/>
    </location>
</feature>
<dbReference type="GeneID" id="100116638"/>
<dbReference type="SMR" id="A0A7M7QKA9"/>
<keyword evidence="5 7" id="KW-1133">Transmembrane helix</keyword>
<feature type="transmembrane region" description="Helical" evidence="7">
    <location>
        <begin position="158"/>
        <end position="180"/>
    </location>
</feature>
<evidence type="ECO:0000259" key="8">
    <source>
        <dbReference type="Pfam" id="PF01773"/>
    </source>
</evidence>
<feature type="transmembrane region" description="Helical" evidence="7">
    <location>
        <begin position="217"/>
        <end position="236"/>
    </location>
</feature>
<feature type="transmembrane region" description="Helical" evidence="7">
    <location>
        <begin position="306"/>
        <end position="329"/>
    </location>
</feature>
<dbReference type="InterPro" id="IPR011657">
    <property type="entry name" value="CNT_C_dom"/>
</dbReference>
<sequence>MTDGITNQAYSEVGRKISGHSLNISIKLEDEDSIESEDSPSKEAKKRLSIEDRSGPIHCFRAFVSEHGRVFRFWGITMLNIAIITYFVFASLYWYKNENDHSKLQWCDGYGMLVLLVGFAYFGLFYTKIFKRYFGSPIASCLLPCTRQISSLKHRGRFCCVTQTVFCSAIFAAIIIFLILDTVESRNRLISFTGVVAILGFGWIFSKHPSKVNWRTVLWGLILQFAFGLFTIRWAVGRGIFACVSNKVATFLNFAQSGASFVFSEELVQNGVFAFSALPVIFFFSFMIQILYYWGVMQYIIHNIGWVLHAIMGTTVCESINSAANTFIGMTESPLLIKPYLGKLTTSEIHAIMCSGFATVSGTVMAAYIKFGANPAHLITASVMSAPAALCYSKLFYPETEKSVTTFKNITLEKSQDSSVIDAATKGALAGIPLLLGIIANIIAFVSAVAFLNSILSWLGTLVGFEEITFEWLLSKAFMPLSWLMGVPWEECEEVGTLIGLKTVVNEFIAYQKLGQFKDENRLSPRTEAIATYAICGFSNPGSIGIMIGGLTTMAPEKREQIASVAMRAFIAGSLVCFLTASIAGMLIDDSFLEASKIDVVNGTMLGAP</sequence>
<dbReference type="Proteomes" id="UP000002358">
    <property type="component" value="Chromosome 5"/>
</dbReference>
<accession>A0A7M7QKA9</accession>
<dbReference type="OrthoDB" id="6075923at2759"/>
<evidence type="ECO:0000256" key="6">
    <source>
        <dbReference type="ARBA" id="ARBA00023136"/>
    </source>
</evidence>
<dbReference type="InterPro" id="IPR008276">
    <property type="entry name" value="C_nuclsd_transpt"/>
</dbReference>
<dbReference type="PANTHER" id="PTHR10590">
    <property type="entry name" value="SODIUM/NUCLEOSIDE COTRANSPORTER"/>
    <property type="match status" value="1"/>
</dbReference>
<dbReference type="AlphaFoldDB" id="A0A7M7QKA9"/>
<feature type="transmembrane region" description="Helical" evidence="7">
    <location>
        <begin position="70"/>
        <end position="89"/>
    </location>
</feature>
<feature type="transmembrane region" description="Helical" evidence="7">
    <location>
        <begin position="565"/>
        <end position="588"/>
    </location>
</feature>